<organism evidence="2 3">
    <name type="scientific">Nocardioides massiliensis</name>
    <dbReference type="NCBI Taxonomy" id="1325935"/>
    <lineage>
        <taxon>Bacteria</taxon>
        <taxon>Bacillati</taxon>
        <taxon>Actinomycetota</taxon>
        <taxon>Actinomycetes</taxon>
        <taxon>Propionibacteriales</taxon>
        <taxon>Nocardioidaceae</taxon>
        <taxon>Nocardioides</taxon>
    </lineage>
</organism>
<feature type="transmembrane region" description="Helical" evidence="1">
    <location>
        <begin position="38"/>
        <end position="57"/>
    </location>
</feature>
<comment type="caution">
    <text evidence="2">The sequence shown here is derived from an EMBL/GenBank/DDBJ whole genome shotgun (WGS) entry which is preliminary data.</text>
</comment>
<keyword evidence="1" id="KW-0472">Membrane</keyword>
<dbReference type="Pfam" id="PF14017">
    <property type="entry name" value="DUF4233"/>
    <property type="match status" value="1"/>
</dbReference>
<feature type="transmembrane region" description="Helical" evidence="1">
    <location>
        <begin position="64"/>
        <end position="93"/>
    </location>
</feature>
<evidence type="ECO:0000313" key="2">
    <source>
        <dbReference type="EMBL" id="MDP9822341.1"/>
    </source>
</evidence>
<dbReference type="Proteomes" id="UP001240447">
    <property type="component" value="Unassembled WGS sequence"/>
</dbReference>
<evidence type="ECO:0000256" key="1">
    <source>
        <dbReference type="SAM" id="Phobius"/>
    </source>
</evidence>
<evidence type="ECO:0000313" key="3">
    <source>
        <dbReference type="Proteomes" id="UP001240447"/>
    </source>
</evidence>
<name>A0ABT9NPI0_9ACTN</name>
<proteinExistence type="predicted"/>
<dbReference type="EMBL" id="JAUSQM010000001">
    <property type="protein sequence ID" value="MDP9822341.1"/>
    <property type="molecule type" value="Genomic_DNA"/>
</dbReference>
<accession>A0ABT9NPI0</accession>
<sequence>MRDPKRAMAAAILALQAVVLGLTTPVMIAVEDISTPVAMLIGLGMCVLCILTAGMLGRRWGYAVGWAIQVVSIALGFVVITMLALGVIFASLWAGAIFLGDKIIRERAEWEAAAAAGEDPPAPPQSG</sequence>
<reference evidence="2 3" key="1">
    <citation type="submission" date="2023-07" db="EMBL/GenBank/DDBJ databases">
        <title>Sequencing the genomes of 1000 actinobacteria strains.</title>
        <authorList>
            <person name="Klenk H.-P."/>
        </authorList>
    </citation>
    <scope>NUCLEOTIDE SEQUENCE [LARGE SCALE GENOMIC DNA]</scope>
    <source>
        <strain evidence="2 3">GD13</strain>
    </source>
</reference>
<keyword evidence="3" id="KW-1185">Reference proteome</keyword>
<gene>
    <name evidence="2" type="ORF">J2S59_002150</name>
</gene>
<dbReference type="InterPro" id="IPR025327">
    <property type="entry name" value="DUF4233"/>
</dbReference>
<dbReference type="RefSeq" id="WP_068125019.1">
    <property type="nucleotide sequence ID" value="NZ_CCXJ01000791.2"/>
</dbReference>
<protein>
    <submittedName>
        <fullName evidence="2">Membrane protein</fullName>
    </submittedName>
</protein>
<keyword evidence="1" id="KW-1133">Transmembrane helix</keyword>
<keyword evidence="1" id="KW-0812">Transmembrane</keyword>